<keyword evidence="5 6" id="KW-0413">Isomerase</keyword>
<name>A0A147K6C1_9BACI</name>
<keyword evidence="10" id="KW-1185">Reference proteome</keyword>
<dbReference type="SUPFAM" id="SSF109998">
    <property type="entry name" value="Triger factor/SurA peptide-binding domain-like"/>
    <property type="match status" value="1"/>
</dbReference>
<evidence type="ECO:0000313" key="10">
    <source>
        <dbReference type="Proteomes" id="UP000074108"/>
    </source>
</evidence>
<evidence type="ECO:0000256" key="6">
    <source>
        <dbReference type="PROSITE-ProRule" id="PRU00278"/>
    </source>
</evidence>
<dbReference type="Gene3D" id="1.10.4030.10">
    <property type="entry name" value="Porin chaperone SurA, peptide-binding domain"/>
    <property type="match status" value="1"/>
</dbReference>
<dbReference type="STRING" id="1150625.Q75_12395"/>
<dbReference type="AlphaFoldDB" id="A0A147K6C1"/>
<gene>
    <name evidence="9" type="ORF">Q75_12395</name>
</gene>
<accession>A0A147K6C1</accession>
<dbReference type="InterPro" id="IPR046357">
    <property type="entry name" value="PPIase_dom_sf"/>
</dbReference>
<evidence type="ECO:0000256" key="2">
    <source>
        <dbReference type="ARBA" id="ARBA00013194"/>
    </source>
</evidence>
<proteinExistence type="predicted"/>
<evidence type="ECO:0000256" key="3">
    <source>
        <dbReference type="ARBA" id="ARBA00022729"/>
    </source>
</evidence>
<dbReference type="PROSITE" id="PS01096">
    <property type="entry name" value="PPIC_PPIASE_1"/>
    <property type="match status" value="1"/>
</dbReference>
<evidence type="ECO:0000256" key="7">
    <source>
        <dbReference type="SAM" id="Coils"/>
    </source>
</evidence>
<sequence>MIALAVVIAMSFSKGGETVAEVDGEKISKEELYDRLVEQDQGATLNAMISEVLIMKEAKDQGVEASDEEINEELETLYGMYGGEEAFTNQIEASGMSLDEVKDDITLFIYSNKLMEDRIEVTDEEIQEYFDANKASFDQQEQVKASHILVEDEETANEVKQKLDEGGDFAELAAEYSTDTSNASQGGDLGFFGKGQMVPEFEEAAFGAEVGSITGPVQTDFGYHIIKVEEKQEAKEATLEDVKEEVRETIKQQKQQQEYPVWIEELKGKHDIKNYLDKSEEAVETPEAAPAE</sequence>
<feature type="coiled-coil region" evidence="7">
    <location>
        <begin position="225"/>
        <end position="256"/>
    </location>
</feature>
<evidence type="ECO:0000256" key="5">
    <source>
        <dbReference type="ARBA" id="ARBA00023235"/>
    </source>
</evidence>
<dbReference type="SUPFAM" id="SSF54534">
    <property type="entry name" value="FKBP-like"/>
    <property type="match status" value="1"/>
</dbReference>
<protein>
    <recommendedName>
        <fullName evidence="2">peptidylprolyl isomerase</fullName>
        <ecNumber evidence="2">5.2.1.8</ecNumber>
    </recommendedName>
</protein>
<reference evidence="9 10" key="1">
    <citation type="journal article" date="2016" name="Front. Microbiol.">
        <title>Microevolution Analysis of Bacillus coahuilensis Unveils Differences in Phosphorus Acquisition Strategies and Their Regulation.</title>
        <authorList>
            <person name="Gomez-Lunar Z."/>
            <person name="Hernandez-Gonzalez I."/>
            <person name="Rodriguez-Torres M.D."/>
            <person name="Souza V."/>
            <person name="Olmedo-Alvarez G."/>
        </authorList>
    </citation>
    <scope>NUCLEOTIDE SEQUENCE [LARGE SCALE GENOMIC DNA]</scope>
    <source>
        <strain evidence="10">p1.1.43</strain>
    </source>
</reference>
<keyword evidence="4 6" id="KW-0697">Rotamase</keyword>
<dbReference type="Proteomes" id="UP000074108">
    <property type="component" value="Unassembled WGS sequence"/>
</dbReference>
<comment type="caution">
    <text evidence="9">The sequence shown here is derived from an EMBL/GenBank/DDBJ whole genome shotgun (WGS) entry which is preliminary data.</text>
</comment>
<dbReference type="EC" id="5.2.1.8" evidence="2"/>
<keyword evidence="3" id="KW-0732">Signal</keyword>
<evidence type="ECO:0000256" key="1">
    <source>
        <dbReference type="ARBA" id="ARBA00000971"/>
    </source>
</evidence>
<dbReference type="PANTHER" id="PTHR47245:SF1">
    <property type="entry name" value="FOLDASE PROTEIN PRSA"/>
    <property type="match status" value="1"/>
</dbReference>
<dbReference type="PATRIC" id="fig|1150625.3.peg.2609"/>
<dbReference type="InterPro" id="IPR023058">
    <property type="entry name" value="PPIase_PpiC_CS"/>
</dbReference>
<feature type="domain" description="PpiC" evidence="8">
    <location>
        <begin position="140"/>
        <end position="230"/>
    </location>
</feature>
<comment type="catalytic activity">
    <reaction evidence="1">
        <text>[protein]-peptidylproline (omega=180) = [protein]-peptidylproline (omega=0)</text>
        <dbReference type="Rhea" id="RHEA:16237"/>
        <dbReference type="Rhea" id="RHEA-COMP:10747"/>
        <dbReference type="Rhea" id="RHEA-COMP:10748"/>
        <dbReference type="ChEBI" id="CHEBI:83833"/>
        <dbReference type="ChEBI" id="CHEBI:83834"/>
        <dbReference type="EC" id="5.2.1.8"/>
    </reaction>
</comment>
<evidence type="ECO:0000313" key="9">
    <source>
        <dbReference type="EMBL" id="KUP05380.1"/>
    </source>
</evidence>
<dbReference type="InterPro" id="IPR000297">
    <property type="entry name" value="PPIase_PpiC"/>
</dbReference>
<evidence type="ECO:0000256" key="4">
    <source>
        <dbReference type="ARBA" id="ARBA00023110"/>
    </source>
</evidence>
<evidence type="ECO:0000259" key="8">
    <source>
        <dbReference type="PROSITE" id="PS50198"/>
    </source>
</evidence>
<dbReference type="PANTHER" id="PTHR47245">
    <property type="entry name" value="PEPTIDYLPROLYL ISOMERASE"/>
    <property type="match status" value="1"/>
</dbReference>
<dbReference type="Pfam" id="PF13616">
    <property type="entry name" value="Rotamase_3"/>
    <property type="match status" value="1"/>
</dbReference>
<keyword evidence="7" id="KW-0175">Coiled coil</keyword>
<dbReference type="EMBL" id="LDYG01000039">
    <property type="protein sequence ID" value="KUP05380.1"/>
    <property type="molecule type" value="Genomic_DNA"/>
</dbReference>
<dbReference type="PROSITE" id="PS50198">
    <property type="entry name" value="PPIC_PPIASE_2"/>
    <property type="match status" value="1"/>
</dbReference>
<organism evidence="9 10">
    <name type="scientific">Bacillus coahuilensis p1.1.43</name>
    <dbReference type="NCBI Taxonomy" id="1150625"/>
    <lineage>
        <taxon>Bacteria</taxon>
        <taxon>Bacillati</taxon>
        <taxon>Bacillota</taxon>
        <taxon>Bacilli</taxon>
        <taxon>Bacillales</taxon>
        <taxon>Bacillaceae</taxon>
        <taxon>Bacillus</taxon>
    </lineage>
</organism>
<dbReference type="Pfam" id="PF13624">
    <property type="entry name" value="SurA_N_3"/>
    <property type="match status" value="1"/>
</dbReference>
<dbReference type="Gene3D" id="3.10.50.40">
    <property type="match status" value="1"/>
</dbReference>
<dbReference type="InterPro" id="IPR027304">
    <property type="entry name" value="Trigger_fact/SurA_dom_sf"/>
</dbReference>
<dbReference type="InterPro" id="IPR050245">
    <property type="entry name" value="PrsA_foldase"/>
</dbReference>
<dbReference type="GO" id="GO:0003755">
    <property type="term" value="F:peptidyl-prolyl cis-trans isomerase activity"/>
    <property type="evidence" value="ECO:0007669"/>
    <property type="project" value="UniProtKB-KW"/>
</dbReference>